<keyword evidence="8" id="KW-1185">Reference proteome</keyword>
<feature type="domain" description="RING-type" evidence="6">
    <location>
        <begin position="77"/>
        <end position="119"/>
    </location>
</feature>
<protein>
    <recommendedName>
        <fullName evidence="6">RING-type domain-containing protein</fullName>
    </recommendedName>
</protein>
<dbReference type="InterPro" id="IPR001841">
    <property type="entry name" value="Znf_RING"/>
</dbReference>
<accession>A0A835B3H5</accession>
<dbReference type="PROSITE" id="PS50089">
    <property type="entry name" value="ZF_RING_2"/>
    <property type="match status" value="1"/>
</dbReference>
<dbReference type="Pfam" id="PF13639">
    <property type="entry name" value="zf-RING_2"/>
    <property type="match status" value="1"/>
</dbReference>
<reference evidence="7" key="1">
    <citation type="submission" date="2020-07" db="EMBL/GenBank/DDBJ databases">
        <title>Genome sequence and genetic diversity analysis of an under-domesticated orphan crop, white fonio (Digitaria exilis).</title>
        <authorList>
            <person name="Bennetzen J.L."/>
            <person name="Chen S."/>
            <person name="Ma X."/>
            <person name="Wang X."/>
            <person name="Yssel A.E.J."/>
            <person name="Chaluvadi S.R."/>
            <person name="Johnson M."/>
            <person name="Gangashetty P."/>
            <person name="Hamidou F."/>
            <person name="Sanogo M.D."/>
            <person name="Zwaenepoel A."/>
            <person name="Wallace J."/>
            <person name="Van De Peer Y."/>
            <person name="Van Deynze A."/>
        </authorList>
    </citation>
    <scope>NUCLEOTIDE SEQUENCE</scope>
    <source>
        <tissue evidence="7">Leaves</tissue>
    </source>
</reference>
<dbReference type="EMBL" id="JACEFO010002240">
    <property type="protein sequence ID" value="KAF8671323.1"/>
    <property type="molecule type" value="Genomic_DNA"/>
</dbReference>
<dbReference type="InterPro" id="IPR052788">
    <property type="entry name" value="RING-type_E3_ligase_ATL"/>
</dbReference>
<feature type="transmembrane region" description="Helical" evidence="5">
    <location>
        <begin position="12"/>
        <end position="38"/>
    </location>
</feature>
<keyword evidence="3" id="KW-0862">Zinc</keyword>
<dbReference type="Gene3D" id="3.30.40.10">
    <property type="entry name" value="Zinc/RING finger domain, C3HC4 (zinc finger)"/>
    <property type="match status" value="1"/>
</dbReference>
<sequence length="136" mass="15017">MDWSDFGDWLSWLLLATAFLLTTLMALMTIVVGVYQVIRCVQAHRRGCSSVVDELLREIILKDHDIPPGGGEDDEVCAICVTPYESGEACSVLPACTHMFHKPCVAKWLRKRNTCPLCRATVLRPPAVVAAADDMV</sequence>
<gene>
    <name evidence="7" type="ORF">HU200_050034</name>
</gene>
<evidence type="ECO:0000256" key="2">
    <source>
        <dbReference type="ARBA" id="ARBA00022771"/>
    </source>
</evidence>
<evidence type="ECO:0000256" key="5">
    <source>
        <dbReference type="SAM" id="Phobius"/>
    </source>
</evidence>
<dbReference type="GO" id="GO:0008270">
    <property type="term" value="F:zinc ion binding"/>
    <property type="evidence" value="ECO:0007669"/>
    <property type="project" value="UniProtKB-KW"/>
</dbReference>
<dbReference type="PANTHER" id="PTHR45798">
    <property type="entry name" value="RING-H2 FINGER PROTEIN ATL61-RELATED-RELATED"/>
    <property type="match status" value="1"/>
</dbReference>
<evidence type="ECO:0000256" key="3">
    <source>
        <dbReference type="ARBA" id="ARBA00022833"/>
    </source>
</evidence>
<evidence type="ECO:0000256" key="1">
    <source>
        <dbReference type="ARBA" id="ARBA00022723"/>
    </source>
</evidence>
<evidence type="ECO:0000313" key="7">
    <source>
        <dbReference type="EMBL" id="KAF8671323.1"/>
    </source>
</evidence>
<keyword evidence="2 4" id="KW-0863">Zinc-finger</keyword>
<dbReference type="SUPFAM" id="SSF57850">
    <property type="entry name" value="RING/U-box"/>
    <property type="match status" value="1"/>
</dbReference>
<keyword evidence="5" id="KW-1133">Transmembrane helix</keyword>
<keyword evidence="5" id="KW-0812">Transmembrane</keyword>
<dbReference type="Proteomes" id="UP000636709">
    <property type="component" value="Unassembled WGS sequence"/>
</dbReference>
<keyword evidence="1" id="KW-0479">Metal-binding</keyword>
<dbReference type="OrthoDB" id="681941at2759"/>
<organism evidence="7 8">
    <name type="scientific">Digitaria exilis</name>
    <dbReference type="NCBI Taxonomy" id="1010633"/>
    <lineage>
        <taxon>Eukaryota</taxon>
        <taxon>Viridiplantae</taxon>
        <taxon>Streptophyta</taxon>
        <taxon>Embryophyta</taxon>
        <taxon>Tracheophyta</taxon>
        <taxon>Spermatophyta</taxon>
        <taxon>Magnoliopsida</taxon>
        <taxon>Liliopsida</taxon>
        <taxon>Poales</taxon>
        <taxon>Poaceae</taxon>
        <taxon>PACMAD clade</taxon>
        <taxon>Panicoideae</taxon>
        <taxon>Panicodae</taxon>
        <taxon>Paniceae</taxon>
        <taxon>Anthephorinae</taxon>
        <taxon>Digitaria</taxon>
    </lineage>
</organism>
<evidence type="ECO:0000313" key="8">
    <source>
        <dbReference type="Proteomes" id="UP000636709"/>
    </source>
</evidence>
<evidence type="ECO:0000256" key="4">
    <source>
        <dbReference type="PROSITE-ProRule" id="PRU00175"/>
    </source>
</evidence>
<dbReference type="AlphaFoldDB" id="A0A835B3H5"/>
<dbReference type="Gramene" id="Dexi8A01G0000810.1">
    <property type="protein sequence ID" value="Dexi8A01G0000810.1:cds"/>
    <property type="gene ID" value="Dexi8A01G0000810"/>
</dbReference>
<proteinExistence type="predicted"/>
<dbReference type="PANTHER" id="PTHR45798:SF92">
    <property type="entry name" value="RING-TYPE DOMAIN-CONTAINING PROTEIN"/>
    <property type="match status" value="1"/>
</dbReference>
<evidence type="ECO:0000259" key="6">
    <source>
        <dbReference type="PROSITE" id="PS50089"/>
    </source>
</evidence>
<dbReference type="SMART" id="SM00184">
    <property type="entry name" value="RING"/>
    <property type="match status" value="1"/>
</dbReference>
<dbReference type="InterPro" id="IPR013083">
    <property type="entry name" value="Znf_RING/FYVE/PHD"/>
</dbReference>
<keyword evidence="5" id="KW-0472">Membrane</keyword>
<name>A0A835B3H5_9POAL</name>
<comment type="caution">
    <text evidence="7">The sequence shown here is derived from an EMBL/GenBank/DDBJ whole genome shotgun (WGS) entry which is preliminary data.</text>
</comment>